<evidence type="ECO:0000313" key="2">
    <source>
        <dbReference type="EMBL" id="KAK8162059.1"/>
    </source>
</evidence>
<feature type="region of interest" description="Disordered" evidence="1">
    <location>
        <begin position="91"/>
        <end position="118"/>
    </location>
</feature>
<gene>
    <name evidence="2" type="ORF">IWX90DRAFT_417047</name>
</gene>
<name>A0ABR1XPA9_9PEZI</name>
<accession>A0ABR1XPA9</accession>
<reference evidence="2 3" key="1">
    <citation type="journal article" date="2022" name="G3 (Bethesda)">
        <title>Enemy or ally: a genomic approach to elucidate the lifestyle of Phyllosticta citrichinaensis.</title>
        <authorList>
            <person name="Buijs V.A."/>
            <person name="Groenewald J.Z."/>
            <person name="Haridas S."/>
            <person name="LaButti K.M."/>
            <person name="Lipzen A."/>
            <person name="Martin F.M."/>
            <person name="Barry K."/>
            <person name="Grigoriev I.V."/>
            <person name="Crous P.W."/>
            <person name="Seidl M.F."/>
        </authorList>
    </citation>
    <scope>NUCLEOTIDE SEQUENCE [LARGE SCALE GENOMIC DNA]</scope>
    <source>
        <strain evidence="2 3">CBS 129764</strain>
    </source>
</reference>
<organism evidence="2 3">
    <name type="scientific">Phyllosticta citrichinensis</name>
    <dbReference type="NCBI Taxonomy" id="1130410"/>
    <lineage>
        <taxon>Eukaryota</taxon>
        <taxon>Fungi</taxon>
        <taxon>Dikarya</taxon>
        <taxon>Ascomycota</taxon>
        <taxon>Pezizomycotina</taxon>
        <taxon>Dothideomycetes</taxon>
        <taxon>Dothideomycetes incertae sedis</taxon>
        <taxon>Botryosphaeriales</taxon>
        <taxon>Phyllostictaceae</taxon>
        <taxon>Phyllosticta</taxon>
    </lineage>
</organism>
<comment type="caution">
    <text evidence="2">The sequence shown here is derived from an EMBL/GenBank/DDBJ whole genome shotgun (WGS) entry which is preliminary data.</text>
</comment>
<sequence>MSHEPKQRQAQTWYPPHHPGWADRLSPSLRPQKHATPPEVNAWATSEHIHARLNTEKSMAPLHRAIRIHEAQKRLDYDLDFTYFRYPHGTKGWKVGLSKKPSSRGKPRRPSPLSQCETVQGGDAAVGRLILAFGSILLEQPLRAV</sequence>
<dbReference type="EMBL" id="JBBWUH010000007">
    <property type="protein sequence ID" value="KAK8162059.1"/>
    <property type="molecule type" value="Genomic_DNA"/>
</dbReference>
<dbReference type="Proteomes" id="UP001456524">
    <property type="component" value="Unassembled WGS sequence"/>
</dbReference>
<evidence type="ECO:0000256" key="1">
    <source>
        <dbReference type="SAM" id="MobiDB-lite"/>
    </source>
</evidence>
<proteinExistence type="predicted"/>
<keyword evidence="3" id="KW-1185">Reference proteome</keyword>
<feature type="region of interest" description="Disordered" evidence="1">
    <location>
        <begin position="1"/>
        <end position="43"/>
    </location>
</feature>
<evidence type="ECO:0000313" key="3">
    <source>
        <dbReference type="Proteomes" id="UP001456524"/>
    </source>
</evidence>
<protein>
    <submittedName>
        <fullName evidence="2">Uncharacterized protein</fullName>
    </submittedName>
</protein>